<gene>
    <name evidence="1" type="ORF">AEK19_MT1771</name>
</gene>
<geneLocation type="mitochondrion" evidence="1"/>
<dbReference type="AlphaFoldDB" id="A0A1Y0B3B8"/>
<organism evidence="1">
    <name type="scientific">Utricularia reniformis</name>
    <dbReference type="NCBI Taxonomy" id="192314"/>
    <lineage>
        <taxon>Eukaryota</taxon>
        <taxon>Viridiplantae</taxon>
        <taxon>Streptophyta</taxon>
        <taxon>Embryophyta</taxon>
        <taxon>Tracheophyta</taxon>
        <taxon>Spermatophyta</taxon>
        <taxon>Magnoliopsida</taxon>
        <taxon>eudicotyledons</taxon>
        <taxon>Gunneridae</taxon>
        <taxon>Pentapetalae</taxon>
        <taxon>asterids</taxon>
        <taxon>lamiids</taxon>
        <taxon>Lamiales</taxon>
        <taxon>Lentibulariaceae</taxon>
        <taxon>Utricularia</taxon>
    </lineage>
</organism>
<reference evidence="1" key="1">
    <citation type="submission" date="2017-03" db="EMBL/GenBank/DDBJ databases">
        <title>The mitochondrial genome of the carnivorous plant Utricularia reniformis (Lentibulariaceae): structure, comparative analysis and evolutionary landmarks.</title>
        <authorList>
            <person name="Silva S.R."/>
            <person name="Alvarenga D.O."/>
            <person name="Michael T.P."/>
            <person name="Miranda V.F.O."/>
            <person name="Varani A.M."/>
        </authorList>
    </citation>
    <scope>NUCLEOTIDE SEQUENCE</scope>
</reference>
<name>A0A1Y0B3B8_9LAMI</name>
<sequence>MKHGAAGAKRCSRHSYYVGCYYTTRFEFIVANSLFRIKPIVFSSASRFLSFIHSLKYSSETVSFFPILKSMNNSSLTWERSDVGACPGDREPSSRPHPYSPRHSRHTFDISISVFIELKLSFCLFSGSQQANGTIEFDSNETGPLALPTNLSGFGANERIEGLCAPI</sequence>
<keyword evidence="1" id="KW-0496">Mitochondrion</keyword>
<accession>A0A1Y0B3B8</accession>
<evidence type="ECO:0000313" key="1">
    <source>
        <dbReference type="EMBL" id="ART31945.1"/>
    </source>
</evidence>
<protein>
    <submittedName>
        <fullName evidence="1">Uncharacterized protein</fullName>
    </submittedName>
</protein>
<proteinExistence type="predicted"/>
<dbReference type="EMBL" id="KY774314">
    <property type="protein sequence ID" value="ART31945.1"/>
    <property type="molecule type" value="Genomic_DNA"/>
</dbReference>